<proteinExistence type="predicted"/>
<reference evidence="2 3" key="1">
    <citation type="submission" date="2014-06" db="EMBL/GenBank/DDBJ databases">
        <title>Evolutionary Origins and Diversification of the Mycorrhizal Mutualists.</title>
        <authorList>
            <consortium name="DOE Joint Genome Institute"/>
            <consortium name="Mycorrhizal Genomics Consortium"/>
            <person name="Kohler A."/>
            <person name="Kuo A."/>
            <person name="Nagy L.G."/>
            <person name="Floudas D."/>
            <person name="Copeland A."/>
            <person name="Barry K.W."/>
            <person name="Cichocki N."/>
            <person name="Veneault-Fourrey C."/>
            <person name="LaButti K."/>
            <person name="Lindquist E.A."/>
            <person name="Lipzen A."/>
            <person name="Lundell T."/>
            <person name="Morin E."/>
            <person name="Murat C."/>
            <person name="Riley R."/>
            <person name="Ohm R."/>
            <person name="Sun H."/>
            <person name="Tunlid A."/>
            <person name="Henrissat B."/>
            <person name="Grigoriev I.V."/>
            <person name="Hibbett D.S."/>
            <person name="Martin F."/>
        </authorList>
    </citation>
    <scope>NUCLEOTIDE SEQUENCE [LARGE SCALE GENOMIC DNA]</scope>
    <source>
        <strain evidence="2 3">SS14</strain>
    </source>
</reference>
<dbReference type="Proteomes" id="UP000054279">
    <property type="component" value="Unassembled WGS sequence"/>
</dbReference>
<dbReference type="EMBL" id="KN837366">
    <property type="protein sequence ID" value="KIJ26522.1"/>
    <property type="molecule type" value="Genomic_DNA"/>
</dbReference>
<dbReference type="AlphaFoldDB" id="A0A0C9UBP8"/>
<accession>A0A0C9UBP8</accession>
<gene>
    <name evidence="2" type="ORF">M422DRAFT_272399</name>
</gene>
<sequence>MDTAERPVKWGPGFPRKHPISGPKSSVREESAPEQETRTGLKIKLKHPPKPLGPPSTPSASEAELEEDILEGYTDPNIDPVSLEEEVLWGYKPRQYLLDEDTPHLSGPLRTFDDNEEQEYEEQEQDKINELADDSDGSSVAKVQQCSTVLVSIVFRVYVEKQTTEKVVLSWDAPWEEFIKEMADALNLAPKNLSLSYRLTTWKKNKWERLTELPKSKASKAKKIQVKAKRRVVRRSVASGGGGGGKRKHNEEEELMDIPDESTPNWLHKLQSKMECSVKGHQYCFIDPNDQHKQLKMSDLGLWANMLENNIVPRDMKTPPLRLGQWDTLPMPRGRGMDSTSSQTALPVVMPQAAPQIIYLQAPPMLGSHSFGGHGMQRDIYVLPSSEPDEMKDPRLFPLVSKWLEDLQNSMAEDGHKFTLYSENFKATKYMRISQLA</sequence>
<evidence type="ECO:0000256" key="1">
    <source>
        <dbReference type="SAM" id="MobiDB-lite"/>
    </source>
</evidence>
<feature type="compositionally biased region" description="Basic and acidic residues" evidence="1">
    <location>
        <begin position="26"/>
        <end position="39"/>
    </location>
</feature>
<feature type="region of interest" description="Disordered" evidence="1">
    <location>
        <begin position="1"/>
        <end position="78"/>
    </location>
</feature>
<keyword evidence="3" id="KW-1185">Reference proteome</keyword>
<organism evidence="2 3">
    <name type="scientific">Sphaerobolus stellatus (strain SS14)</name>
    <dbReference type="NCBI Taxonomy" id="990650"/>
    <lineage>
        <taxon>Eukaryota</taxon>
        <taxon>Fungi</taxon>
        <taxon>Dikarya</taxon>
        <taxon>Basidiomycota</taxon>
        <taxon>Agaricomycotina</taxon>
        <taxon>Agaricomycetes</taxon>
        <taxon>Phallomycetidae</taxon>
        <taxon>Geastrales</taxon>
        <taxon>Sphaerobolaceae</taxon>
        <taxon>Sphaerobolus</taxon>
    </lineage>
</organism>
<evidence type="ECO:0000313" key="2">
    <source>
        <dbReference type="EMBL" id="KIJ26522.1"/>
    </source>
</evidence>
<feature type="region of interest" description="Disordered" evidence="1">
    <location>
        <begin position="100"/>
        <end position="119"/>
    </location>
</feature>
<name>A0A0C9UBP8_SPHS4</name>
<protein>
    <submittedName>
        <fullName evidence="2">Uncharacterized protein</fullName>
    </submittedName>
</protein>
<evidence type="ECO:0000313" key="3">
    <source>
        <dbReference type="Proteomes" id="UP000054279"/>
    </source>
</evidence>
<dbReference type="OrthoDB" id="3267981at2759"/>
<dbReference type="HOGENOM" id="CLU_627264_0_0_1"/>